<dbReference type="Proteomes" id="UP000241769">
    <property type="component" value="Unassembled WGS sequence"/>
</dbReference>
<evidence type="ECO:0000313" key="2">
    <source>
        <dbReference type="Proteomes" id="UP000241769"/>
    </source>
</evidence>
<reference evidence="1 2" key="1">
    <citation type="journal article" date="2018" name="Genome Biol. Evol.">
        <title>Multiple Roots of Fruiting Body Formation in Amoebozoa.</title>
        <authorList>
            <person name="Hillmann F."/>
            <person name="Forbes G."/>
            <person name="Novohradska S."/>
            <person name="Ferling I."/>
            <person name="Riege K."/>
            <person name="Groth M."/>
            <person name="Westermann M."/>
            <person name="Marz M."/>
            <person name="Spaller T."/>
            <person name="Winckler T."/>
            <person name="Schaap P."/>
            <person name="Glockner G."/>
        </authorList>
    </citation>
    <scope>NUCLEOTIDE SEQUENCE [LARGE SCALE GENOMIC DNA]</scope>
    <source>
        <strain evidence="1 2">Jena</strain>
    </source>
</reference>
<accession>A0A2P6MR97</accession>
<dbReference type="InterPro" id="IPR011990">
    <property type="entry name" value="TPR-like_helical_dom_sf"/>
</dbReference>
<keyword evidence="2" id="KW-1185">Reference proteome</keyword>
<name>A0A2P6MR97_9EUKA</name>
<proteinExistence type="predicted"/>
<dbReference type="AlphaFoldDB" id="A0A2P6MR97"/>
<dbReference type="EMBL" id="MDYQ01000485">
    <property type="protein sequence ID" value="PRP74222.1"/>
    <property type="molecule type" value="Genomic_DNA"/>
</dbReference>
<protein>
    <submittedName>
        <fullName evidence="1">Uncharacterized protein</fullName>
    </submittedName>
</protein>
<gene>
    <name evidence="1" type="ORF">PROFUN_16343</name>
</gene>
<evidence type="ECO:0000313" key="1">
    <source>
        <dbReference type="EMBL" id="PRP74222.1"/>
    </source>
</evidence>
<dbReference type="InParanoid" id="A0A2P6MR97"/>
<comment type="caution">
    <text evidence="1">The sequence shown here is derived from an EMBL/GenBank/DDBJ whole genome shotgun (WGS) entry which is preliminary data.</text>
</comment>
<sequence length="131" mass="14723">FVRAIVALENALKLGEAQFHACNPQLVNIALPLMSSYECERDYANAVRMNKYVINILTTSQVVPNNWPELGDLYFNMSENCMKGGDATPSQALKKKWKAEGKVHARKSFDIRRVTSGEEHVKTLQAAKLLK</sequence>
<organism evidence="1 2">
    <name type="scientific">Planoprotostelium fungivorum</name>
    <dbReference type="NCBI Taxonomy" id="1890364"/>
    <lineage>
        <taxon>Eukaryota</taxon>
        <taxon>Amoebozoa</taxon>
        <taxon>Evosea</taxon>
        <taxon>Variosea</taxon>
        <taxon>Cavosteliida</taxon>
        <taxon>Cavosteliaceae</taxon>
        <taxon>Planoprotostelium</taxon>
    </lineage>
</organism>
<dbReference type="Gene3D" id="1.25.40.10">
    <property type="entry name" value="Tetratricopeptide repeat domain"/>
    <property type="match status" value="1"/>
</dbReference>
<feature type="non-terminal residue" evidence="1">
    <location>
        <position position="1"/>
    </location>
</feature>